<organism evidence="1 2">
    <name type="scientific">Nonomuraea rubra</name>
    <dbReference type="NCBI Taxonomy" id="46180"/>
    <lineage>
        <taxon>Bacteria</taxon>
        <taxon>Bacillati</taxon>
        <taxon>Actinomycetota</taxon>
        <taxon>Actinomycetes</taxon>
        <taxon>Streptosporangiales</taxon>
        <taxon>Streptosporangiaceae</taxon>
        <taxon>Nonomuraea</taxon>
    </lineage>
</organism>
<gene>
    <name evidence="1" type="ORF">HD593_000256</name>
</gene>
<evidence type="ECO:0000313" key="1">
    <source>
        <dbReference type="EMBL" id="MBB6545461.1"/>
    </source>
</evidence>
<dbReference type="EMBL" id="JACHMI010000001">
    <property type="protein sequence ID" value="MBB6545461.1"/>
    <property type="molecule type" value="Genomic_DNA"/>
</dbReference>
<name>A0A7X0TVK4_9ACTN</name>
<comment type="caution">
    <text evidence="1">The sequence shown here is derived from an EMBL/GenBank/DDBJ whole genome shotgun (WGS) entry which is preliminary data.</text>
</comment>
<evidence type="ECO:0000313" key="2">
    <source>
        <dbReference type="Proteomes" id="UP000565579"/>
    </source>
</evidence>
<protein>
    <submittedName>
        <fullName evidence="1">Uncharacterized protein</fullName>
    </submittedName>
</protein>
<dbReference type="AlphaFoldDB" id="A0A7X0TVK4"/>
<accession>A0A7X0TVK4</accession>
<dbReference type="RefSeq" id="WP_281402440.1">
    <property type="nucleotide sequence ID" value="NZ_BAAAXY010000015.1"/>
</dbReference>
<sequence length="41" mass="4395">MTGKIAFDFDRAVDEATKLFWKNGYANTGPAPDSDATPCTA</sequence>
<proteinExistence type="predicted"/>
<reference evidence="1 2" key="1">
    <citation type="submission" date="2020-08" db="EMBL/GenBank/DDBJ databases">
        <title>Sequencing the genomes of 1000 actinobacteria strains.</title>
        <authorList>
            <person name="Klenk H.-P."/>
        </authorList>
    </citation>
    <scope>NUCLEOTIDE SEQUENCE [LARGE SCALE GENOMIC DNA]</scope>
    <source>
        <strain evidence="1 2">DSM 43768</strain>
    </source>
</reference>
<keyword evidence="2" id="KW-1185">Reference proteome</keyword>
<dbReference type="Proteomes" id="UP000565579">
    <property type="component" value="Unassembled WGS sequence"/>
</dbReference>